<evidence type="ECO:0000259" key="7">
    <source>
        <dbReference type="Pfam" id="PF05712"/>
    </source>
</evidence>
<dbReference type="InterPro" id="IPR008676">
    <property type="entry name" value="MRG"/>
</dbReference>
<keyword evidence="4" id="KW-0804">Transcription</keyword>
<protein>
    <recommendedName>
        <fullName evidence="7">MRG domain-containing protein</fullName>
    </recommendedName>
</protein>
<dbReference type="PANTHER" id="PTHR10880:SF48">
    <property type="entry name" value="MORTALITY FACTOR 4 LIKE 2"/>
    <property type="match status" value="1"/>
</dbReference>
<sequence length="126" mass="14263">DSKKSGISKTVSKRSTVSQSETSSQAQLNVADDSQDSSSTTATSKENNKRVRKRQRTDSVEKLKTFENKVVIEIKLSDETKACLSHDWHLINNEHKLLILPCQPTVEEITNLYRQSKLNKQKSMEA</sequence>
<evidence type="ECO:0000256" key="4">
    <source>
        <dbReference type="ARBA" id="ARBA00023163"/>
    </source>
</evidence>
<name>A0A8S3J8A6_9BILA</name>
<feature type="domain" description="MRG" evidence="7">
    <location>
        <begin position="53"/>
        <end position="123"/>
    </location>
</feature>
<dbReference type="InterPro" id="IPR038217">
    <property type="entry name" value="MRG_C_sf"/>
</dbReference>
<dbReference type="EMBL" id="CAJOBI010340784">
    <property type="protein sequence ID" value="CAF5212486.1"/>
    <property type="molecule type" value="Genomic_DNA"/>
</dbReference>
<organism evidence="8 10">
    <name type="scientific">Rotaria magnacalcarata</name>
    <dbReference type="NCBI Taxonomy" id="392030"/>
    <lineage>
        <taxon>Eukaryota</taxon>
        <taxon>Metazoa</taxon>
        <taxon>Spiralia</taxon>
        <taxon>Gnathifera</taxon>
        <taxon>Rotifera</taxon>
        <taxon>Eurotatoria</taxon>
        <taxon>Bdelloidea</taxon>
        <taxon>Philodinida</taxon>
        <taxon>Philodinidae</taxon>
        <taxon>Rotaria</taxon>
    </lineage>
</organism>
<feature type="non-terminal residue" evidence="8">
    <location>
        <position position="126"/>
    </location>
</feature>
<comment type="caution">
    <text evidence="8">The sequence shown here is derived from an EMBL/GenBank/DDBJ whole genome shotgun (WGS) entry which is preliminary data.</text>
</comment>
<feature type="region of interest" description="Disordered" evidence="6">
    <location>
        <begin position="1"/>
        <end position="58"/>
    </location>
</feature>
<dbReference type="PANTHER" id="PTHR10880">
    <property type="entry name" value="MORTALITY FACTOR 4-LIKE PROTEIN"/>
    <property type="match status" value="1"/>
</dbReference>
<evidence type="ECO:0000313" key="8">
    <source>
        <dbReference type="EMBL" id="CAF5212486.1"/>
    </source>
</evidence>
<feature type="compositionally biased region" description="Polar residues" evidence="6">
    <location>
        <begin position="1"/>
        <end position="28"/>
    </location>
</feature>
<dbReference type="Proteomes" id="UP000676336">
    <property type="component" value="Unassembled WGS sequence"/>
</dbReference>
<keyword evidence="2" id="KW-0156">Chromatin regulator</keyword>
<dbReference type="GO" id="GO:0006355">
    <property type="term" value="P:regulation of DNA-templated transcription"/>
    <property type="evidence" value="ECO:0007669"/>
    <property type="project" value="InterPro"/>
</dbReference>
<keyword evidence="5" id="KW-0539">Nucleus</keyword>
<dbReference type="Proteomes" id="UP000681720">
    <property type="component" value="Unassembled WGS sequence"/>
</dbReference>
<evidence type="ECO:0000256" key="1">
    <source>
        <dbReference type="ARBA" id="ARBA00004123"/>
    </source>
</evidence>
<keyword evidence="3" id="KW-0805">Transcription regulation</keyword>
<dbReference type="PROSITE" id="PS51640">
    <property type="entry name" value="MRG"/>
    <property type="match status" value="1"/>
</dbReference>
<evidence type="ECO:0000256" key="6">
    <source>
        <dbReference type="SAM" id="MobiDB-lite"/>
    </source>
</evidence>
<dbReference type="Pfam" id="PF05712">
    <property type="entry name" value="MRG"/>
    <property type="match status" value="1"/>
</dbReference>
<evidence type="ECO:0000313" key="9">
    <source>
        <dbReference type="EMBL" id="CAF5217475.1"/>
    </source>
</evidence>
<dbReference type="GO" id="GO:0035267">
    <property type="term" value="C:NuA4 histone acetyltransferase complex"/>
    <property type="evidence" value="ECO:0007669"/>
    <property type="project" value="TreeGrafter"/>
</dbReference>
<dbReference type="EMBL" id="CAJOBJ010360186">
    <property type="protein sequence ID" value="CAF5217475.1"/>
    <property type="molecule type" value="Genomic_DNA"/>
</dbReference>
<evidence type="ECO:0000313" key="10">
    <source>
        <dbReference type="Proteomes" id="UP000676336"/>
    </source>
</evidence>
<dbReference type="GO" id="GO:0005634">
    <property type="term" value="C:nucleus"/>
    <property type="evidence" value="ECO:0007669"/>
    <property type="project" value="UniProtKB-SubCell"/>
</dbReference>
<comment type="subcellular location">
    <subcellularLocation>
        <location evidence="1">Nucleus</location>
    </subcellularLocation>
</comment>
<proteinExistence type="predicted"/>
<dbReference type="Gene3D" id="1.10.274.30">
    <property type="entry name" value="MRG domain"/>
    <property type="match status" value="1"/>
</dbReference>
<accession>A0A8S3J8A6</accession>
<feature type="non-terminal residue" evidence="8">
    <location>
        <position position="1"/>
    </location>
</feature>
<dbReference type="AlphaFoldDB" id="A0A8S3J8A6"/>
<reference evidence="8" key="1">
    <citation type="submission" date="2021-02" db="EMBL/GenBank/DDBJ databases">
        <authorList>
            <person name="Nowell W R."/>
        </authorList>
    </citation>
    <scope>NUCLEOTIDE SEQUENCE</scope>
</reference>
<evidence type="ECO:0000256" key="2">
    <source>
        <dbReference type="ARBA" id="ARBA00022853"/>
    </source>
</evidence>
<dbReference type="GO" id="GO:0006325">
    <property type="term" value="P:chromatin organization"/>
    <property type="evidence" value="ECO:0007669"/>
    <property type="project" value="UniProtKB-KW"/>
</dbReference>
<evidence type="ECO:0000256" key="3">
    <source>
        <dbReference type="ARBA" id="ARBA00023015"/>
    </source>
</evidence>
<gene>
    <name evidence="9" type="ORF">GIL414_LOCUS82442</name>
    <name evidence="8" type="ORF">SMN809_LOCUS78786</name>
</gene>
<dbReference type="InterPro" id="IPR026541">
    <property type="entry name" value="MRG_dom"/>
</dbReference>
<evidence type="ECO:0000256" key="5">
    <source>
        <dbReference type="ARBA" id="ARBA00023242"/>
    </source>
</evidence>